<feature type="region of interest" description="Disordered" evidence="1">
    <location>
        <begin position="1"/>
        <end position="58"/>
    </location>
</feature>
<evidence type="ECO:0000313" key="2">
    <source>
        <dbReference type="EMBL" id="GID77334.1"/>
    </source>
</evidence>
<keyword evidence="3" id="KW-1185">Reference proteome</keyword>
<evidence type="ECO:0000313" key="3">
    <source>
        <dbReference type="Proteomes" id="UP000609879"/>
    </source>
</evidence>
<sequence length="106" mass="11174">MADPHGRLGSACRARVRKHDGLSEDHVRPAPARRQNGPSGNRGRQAPARRQDGPFEDQVRRLRAATGSRVRGLGARMAAVGTGRSGAPWRSGGRVGGSCGLGEVRA</sequence>
<gene>
    <name evidence="2" type="ORF">Ade02nite_59750</name>
</gene>
<accession>A0ABQ3YBD3</accession>
<protein>
    <submittedName>
        <fullName evidence="2">Uncharacterized protein</fullName>
    </submittedName>
</protein>
<comment type="caution">
    <text evidence="2">The sequence shown here is derived from an EMBL/GenBank/DDBJ whole genome shotgun (WGS) entry which is preliminary data.</text>
</comment>
<dbReference type="EMBL" id="BOMI01000117">
    <property type="protein sequence ID" value="GID77334.1"/>
    <property type="molecule type" value="Genomic_DNA"/>
</dbReference>
<proteinExistence type="predicted"/>
<reference evidence="2 3" key="1">
    <citation type="submission" date="2021-01" db="EMBL/GenBank/DDBJ databases">
        <title>Whole genome shotgun sequence of Actinoplanes deccanensis NBRC 13994.</title>
        <authorList>
            <person name="Komaki H."/>
            <person name="Tamura T."/>
        </authorList>
    </citation>
    <scope>NUCLEOTIDE SEQUENCE [LARGE SCALE GENOMIC DNA]</scope>
    <source>
        <strain evidence="2 3">NBRC 13994</strain>
    </source>
</reference>
<feature type="region of interest" description="Disordered" evidence="1">
    <location>
        <begin position="81"/>
        <end position="106"/>
    </location>
</feature>
<feature type="compositionally biased region" description="Basic and acidic residues" evidence="1">
    <location>
        <begin position="19"/>
        <end position="28"/>
    </location>
</feature>
<name>A0ABQ3YBD3_9ACTN</name>
<evidence type="ECO:0000256" key="1">
    <source>
        <dbReference type="SAM" id="MobiDB-lite"/>
    </source>
</evidence>
<organism evidence="2 3">
    <name type="scientific">Paractinoplanes deccanensis</name>
    <dbReference type="NCBI Taxonomy" id="113561"/>
    <lineage>
        <taxon>Bacteria</taxon>
        <taxon>Bacillati</taxon>
        <taxon>Actinomycetota</taxon>
        <taxon>Actinomycetes</taxon>
        <taxon>Micromonosporales</taxon>
        <taxon>Micromonosporaceae</taxon>
        <taxon>Paractinoplanes</taxon>
    </lineage>
</organism>
<dbReference type="Proteomes" id="UP000609879">
    <property type="component" value="Unassembled WGS sequence"/>
</dbReference>
<feature type="compositionally biased region" description="Basic and acidic residues" evidence="1">
    <location>
        <begin position="49"/>
        <end position="58"/>
    </location>
</feature>